<evidence type="ECO:0000256" key="3">
    <source>
        <dbReference type="ARBA" id="ARBA00023237"/>
    </source>
</evidence>
<evidence type="ECO:0008006" key="6">
    <source>
        <dbReference type="Google" id="ProtNLM"/>
    </source>
</evidence>
<organism evidence="4 5">
    <name type="scientific">Alkalihalophilus pseudofirmus</name>
    <name type="common">Bacillus pseudofirmus</name>
    <dbReference type="NCBI Taxonomy" id="79885"/>
    <lineage>
        <taxon>Bacteria</taxon>
        <taxon>Bacillati</taxon>
        <taxon>Bacillota</taxon>
        <taxon>Bacilli</taxon>
        <taxon>Bacillales</taxon>
        <taxon>Bacillaceae</taxon>
        <taxon>Alkalihalophilus</taxon>
    </lineage>
</organism>
<evidence type="ECO:0000256" key="2">
    <source>
        <dbReference type="ARBA" id="ARBA00023136"/>
    </source>
</evidence>
<keyword evidence="2" id="KW-0472">Membrane</keyword>
<dbReference type="InterPro" id="IPR036942">
    <property type="entry name" value="Beta-barrel_TonB_sf"/>
</dbReference>
<dbReference type="Gene3D" id="2.40.170.20">
    <property type="entry name" value="TonB-dependent receptor, beta-barrel domain"/>
    <property type="match status" value="1"/>
</dbReference>
<evidence type="ECO:0000313" key="4">
    <source>
        <dbReference type="EMBL" id="MDV2888453.1"/>
    </source>
</evidence>
<name>A0AAJ2NUE4_ALKPS</name>
<keyword evidence="3" id="KW-0998">Cell outer membrane</keyword>
<evidence type="ECO:0000313" key="5">
    <source>
        <dbReference type="Proteomes" id="UP001285636"/>
    </source>
</evidence>
<reference evidence="4" key="1">
    <citation type="submission" date="2023-10" db="EMBL/GenBank/DDBJ databases">
        <title>Screening of Alkalihalophilus pseudofirmusBZ-TG-HK211 and Its Alleviation of Salt Stress on Rapeseed Growth.</title>
        <authorList>
            <person name="Zhao B."/>
            <person name="Guo T."/>
        </authorList>
    </citation>
    <scope>NUCLEOTIDE SEQUENCE</scope>
    <source>
        <strain evidence="4">BZ-TG-HK211</strain>
    </source>
</reference>
<feature type="non-terminal residue" evidence="4">
    <location>
        <position position="78"/>
    </location>
</feature>
<dbReference type="SUPFAM" id="SSF56935">
    <property type="entry name" value="Porins"/>
    <property type="match status" value="1"/>
</dbReference>
<comment type="subcellular location">
    <subcellularLocation>
        <location evidence="1">Cell outer membrane</location>
    </subcellularLocation>
</comment>
<evidence type="ECO:0000256" key="1">
    <source>
        <dbReference type="ARBA" id="ARBA00004442"/>
    </source>
</evidence>
<dbReference type="AlphaFoldDB" id="A0AAJ2NUE4"/>
<proteinExistence type="predicted"/>
<protein>
    <recommendedName>
        <fullName evidence="6">TonB-dependent receptor</fullName>
    </recommendedName>
</protein>
<gene>
    <name evidence="4" type="ORF">RYX45_25145</name>
</gene>
<sequence>GGAAASLISNAAASKIYGADVELLLRPSDNFDLSVTYGYLDAKYDSYFTNAAGVPPTAATDFSGRALVRAPKHSINVG</sequence>
<dbReference type="GO" id="GO:0009279">
    <property type="term" value="C:cell outer membrane"/>
    <property type="evidence" value="ECO:0007669"/>
    <property type="project" value="UniProtKB-SubCell"/>
</dbReference>
<feature type="non-terminal residue" evidence="4">
    <location>
        <position position="1"/>
    </location>
</feature>
<dbReference type="Proteomes" id="UP001285636">
    <property type="component" value="Unassembled WGS sequence"/>
</dbReference>
<accession>A0AAJ2NUE4</accession>
<comment type="caution">
    <text evidence="4">The sequence shown here is derived from an EMBL/GenBank/DDBJ whole genome shotgun (WGS) entry which is preliminary data.</text>
</comment>
<dbReference type="EMBL" id="JAWJAY010001486">
    <property type="protein sequence ID" value="MDV2888453.1"/>
    <property type="molecule type" value="Genomic_DNA"/>
</dbReference>